<comment type="cofactor">
    <cofactor evidence="1">
        <name>FAD</name>
        <dbReference type="ChEBI" id="CHEBI:57692"/>
    </cofactor>
</comment>
<feature type="domain" description="FAD-binding FR-type" evidence="8">
    <location>
        <begin position="95"/>
        <end position="195"/>
    </location>
</feature>
<dbReference type="InterPro" id="IPR001041">
    <property type="entry name" value="2Fe-2S_ferredoxin-type"/>
</dbReference>
<dbReference type="SUPFAM" id="SSF54292">
    <property type="entry name" value="2Fe-2S ferredoxin-like"/>
    <property type="match status" value="1"/>
</dbReference>
<accession>A0A1B1KG49</accession>
<dbReference type="PANTHER" id="PTHR47354">
    <property type="entry name" value="NADH OXIDOREDUCTASE HCR"/>
    <property type="match status" value="1"/>
</dbReference>
<dbReference type="GO" id="GO:0018628">
    <property type="term" value="F:terephthalate 1,2-dioxygenase activity"/>
    <property type="evidence" value="ECO:0007669"/>
    <property type="project" value="UniProtKB-EC"/>
</dbReference>
<keyword evidence="2" id="KW-0479">Metal-binding</keyword>
<keyword evidence="3 9" id="KW-0560">Oxidoreductase</keyword>
<keyword evidence="2" id="KW-0408">Iron</keyword>
<dbReference type="SUPFAM" id="SSF52343">
    <property type="entry name" value="Ferredoxin reductase-like, C-terminal NADP-linked domain"/>
    <property type="match status" value="1"/>
</dbReference>
<dbReference type="Proteomes" id="UP000186108">
    <property type="component" value="Chromosome"/>
</dbReference>
<dbReference type="InterPro" id="IPR039261">
    <property type="entry name" value="FNR_nucleotide-bd"/>
</dbReference>
<dbReference type="EC" id="1.14.12.15" evidence="9"/>
<dbReference type="InterPro" id="IPR050415">
    <property type="entry name" value="MRET"/>
</dbReference>
<dbReference type="PRINTS" id="PR00371">
    <property type="entry name" value="FPNCR"/>
</dbReference>
<evidence type="ECO:0000259" key="7">
    <source>
        <dbReference type="PROSITE" id="PS51085"/>
    </source>
</evidence>
<comment type="similarity">
    <text evidence="6">Belongs to the Fre/LuxG FAD/NAD(P) flavoprotein oxidoreductase family.</text>
</comment>
<dbReference type="Pfam" id="PF00111">
    <property type="entry name" value="Fer2"/>
    <property type="match status" value="1"/>
</dbReference>
<evidence type="ECO:0000256" key="6">
    <source>
        <dbReference type="ARBA" id="ARBA00038177"/>
    </source>
</evidence>
<evidence type="ECO:0000256" key="2">
    <source>
        <dbReference type="ARBA" id="ARBA00022714"/>
    </source>
</evidence>
<evidence type="ECO:0000256" key="3">
    <source>
        <dbReference type="ARBA" id="ARBA00023002"/>
    </source>
</evidence>
<dbReference type="GO" id="GO:0008218">
    <property type="term" value="P:bioluminescence"/>
    <property type="evidence" value="ECO:0007669"/>
    <property type="project" value="UniProtKB-KW"/>
</dbReference>
<evidence type="ECO:0000256" key="1">
    <source>
        <dbReference type="ARBA" id="ARBA00001974"/>
    </source>
</evidence>
<dbReference type="Gene3D" id="2.40.30.10">
    <property type="entry name" value="Translation factors"/>
    <property type="match status" value="1"/>
</dbReference>
<dbReference type="SUPFAM" id="SSF63380">
    <property type="entry name" value="Riboflavin synthase domain-like"/>
    <property type="match status" value="1"/>
</dbReference>
<dbReference type="InterPro" id="IPR012675">
    <property type="entry name" value="Beta-grasp_dom_sf"/>
</dbReference>
<reference evidence="9 10" key="1">
    <citation type="submission" date="2014-07" db="EMBL/GenBank/DDBJ databases">
        <authorList>
            <person name="Zhang J.E."/>
            <person name="Yang H."/>
            <person name="Guo J."/>
            <person name="Deng Z."/>
            <person name="Luo H."/>
            <person name="Luo M."/>
            <person name="Zhao B."/>
        </authorList>
    </citation>
    <scope>NUCLEOTIDE SEQUENCE [LARGE SCALE GENOMIC DNA]</scope>
    <source>
        <strain evidence="9 10">1CP</strain>
    </source>
</reference>
<dbReference type="Gene3D" id="3.10.20.30">
    <property type="match status" value="1"/>
</dbReference>
<dbReference type="CDD" id="cd00207">
    <property type="entry name" value="fer2"/>
    <property type="match status" value="1"/>
</dbReference>
<dbReference type="CDD" id="cd06189">
    <property type="entry name" value="flavin_oxioreductase"/>
    <property type="match status" value="1"/>
</dbReference>
<dbReference type="InterPro" id="IPR001433">
    <property type="entry name" value="OxRdtase_FAD/NAD-bd"/>
</dbReference>
<dbReference type="PRINTS" id="PR00410">
    <property type="entry name" value="PHEHYDRXLASE"/>
</dbReference>
<dbReference type="AlphaFoldDB" id="A0A1B1KG49"/>
<dbReference type="Pfam" id="PF00175">
    <property type="entry name" value="NAD_binding_1"/>
    <property type="match status" value="1"/>
</dbReference>
<dbReference type="InterPro" id="IPR006058">
    <property type="entry name" value="2Fe2S_fd_BS"/>
</dbReference>
<evidence type="ECO:0000256" key="5">
    <source>
        <dbReference type="ARBA" id="ARBA00023223"/>
    </source>
</evidence>
<name>A0A1B1KG49_RHOOP</name>
<keyword evidence="9" id="KW-0223">Dioxygenase</keyword>
<keyword evidence="4" id="KW-0411">Iron-sulfur</keyword>
<keyword evidence="2" id="KW-0001">2Fe-2S</keyword>
<keyword evidence="5" id="KW-0455">Luminescence</keyword>
<evidence type="ECO:0000256" key="4">
    <source>
        <dbReference type="ARBA" id="ARBA00023014"/>
    </source>
</evidence>
<evidence type="ECO:0000313" key="10">
    <source>
        <dbReference type="Proteomes" id="UP000186108"/>
    </source>
</evidence>
<dbReference type="PROSITE" id="PS51085">
    <property type="entry name" value="2FE2S_FER_2"/>
    <property type="match status" value="1"/>
</dbReference>
<sequence length="336" mass="36560">MTYTVTVTGTDISFPCEPDESVLDAAERSGYAIPYSCRKGVCSSCEGALDAGCLDVRGWGMSQGPQSGVLFCQARPSTDTSITPKRITKQDRVIRKTLTAKVHRITRPSPDVAVVQLRLPTGVRAKFAAGQYLKVFLDDGDSRNYSMANPPHENDGVQLHIRRVQGGRFSDEVLGGLEKGTRLRIELPYGEFSLNPDSDRPVIFVASGTGFAPVKSIIEDHLKRGGERSVHLYWGARGQGDIYLPELPEKWASDPGRVSFTPVLSHPAEDWTGRTGLVHRAVLEDYANLSDHEVYACGSPAMTSAAREDFVHEAGLAPDNFYCDAFVASGEPVVTA</sequence>
<dbReference type="PANTHER" id="PTHR47354:SF7">
    <property type="entry name" value="NAD(P)H-FLAVIN REDUCTASE"/>
    <property type="match status" value="1"/>
</dbReference>
<dbReference type="InterPro" id="IPR008333">
    <property type="entry name" value="Cbr1-like_FAD-bd_dom"/>
</dbReference>
<protein>
    <submittedName>
        <fullName evidence="9">Terephthalate 1,2-dioxygenase, reductase component 1</fullName>
        <ecNumber evidence="9">1.14.12.15</ecNumber>
    </submittedName>
</protein>
<proteinExistence type="inferred from homology"/>
<dbReference type="PATRIC" id="fig|37919.13.peg.7347"/>
<evidence type="ECO:0000259" key="8">
    <source>
        <dbReference type="PROSITE" id="PS51384"/>
    </source>
</evidence>
<evidence type="ECO:0000313" key="9">
    <source>
        <dbReference type="EMBL" id="ANS31595.1"/>
    </source>
</evidence>
<dbReference type="InterPro" id="IPR017938">
    <property type="entry name" value="Riboflavin_synthase-like_b-brl"/>
</dbReference>
<dbReference type="Gene3D" id="3.40.50.80">
    <property type="entry name" value="Nucleotide-binding domain of ferredoxin-NADP reductase (FNR) module"/>
    <property type="match status" value="1"/>
</dbReference>
<gene>
    <name evidence="9" type="primary">tphA1I</name>
    <name evidence="9" type="ORF">R1CP_34935</name>
</gene>
<dbReference type="InterPro" id="IPR036010">
    <property type="entry name" value="2Fe-2S_ferredoxin-like_sf"/>
</dbReference>
<dbReference type="Pfam" id="PF00970">
    <property type="entry name" value="FAD_binding_6"/>
    <property type="match status" value="1"/>
</dbReference>
<dbReference type="InterPro" id="IPR001709">
    <property type="entry name" value="Flavoprot_Pyr_Nucl_cyt_Rdtase"/>
</dbReference>
<dbReference type="RefSeq" id="WP_037203490.1">
    <property type="nucleotide sequence ID" value="NZ_CP009111.1"/>
</dbReference>
<organism evidence="9 10">
    <name type="scientific">Rhodococcus opacus</name>
    <name type="common">Nocardia opaca</name>
    <dbReference type="NCBI Taxonomy" id="37919"/>
    <lineage>
        <taxon>Bacteria</taxon>
        <taxon>Bacillati</taxon>
        <taxon>Actinomycetota</taxon>
        <taxon>Actinomycetes</taxon>
        <taxon>Mycobacteriales</taxon>
        <taxon>Nocardiaceae</taxon>
        <taxon>Rhodococcus</taxon>
    </lineage>
</organism>
<dbReference type="PROSITE" id="PS00197">
    <property type="entry name" value="2FE2S_FER_1"/>
    <property type="match status" value="1"/>
</dbReference>
<dbReference type="GO" id="GO:0051537">
    <property type="term" value="F:2 iron, 2 sulfur cluster binding"/>
    <property type="evidence" value="ECO:0007669"/>
    <property type="project" value="UniProtKB-KW"/>
</dbReference>
<dbReference type="InterPro" id="IPR017927">
    <property type="entry name" value="FAD-bd_FR_type"/>
</dbReference>
<dbReference type="PROSITE" id="PS51384">
    <property type="entry name" value="FAD_FR"/>
    <property type="match status" value="1"/>
</dbReference>
<dbReference type="EMBL" id="CP009111">
    <property type="protein sequence ID" value="ANS31595.1"/>
    <property type="molecule type" value="Genomic_DNA"/>
</dbReference>
<feature type="domain" description="2Fe-2S ferredoxin-type" evidence="7">
    <location>
        <begin position="3"/>
        <end position="88"/>
    </location>
</feature>